<organism evidence="1 2">
    <name type="scientific">Bordetella genomosp. 12</name>
    <dbReference type="NCBI Taxonomy" id="463035"/>
    <lineage>
        <taxon>Bacteria</taxon>
        <taxon>Pseudomonadati</taxon>
        <taxon>Pseudomonadota</taxon>
        <taxon>Betaproteobacteria</taxon>
        <taxon>Burkholderiales</taxon>
        <taxon>Alcaligenaceae</taxon>
        <taxon>Bordetella</taxon>
    </lineage>
</organism>
<reference evidence="2" key="1">
    <citation type="submission" date="2017-05" db="EMBL/GenBank/DDBJ databases">
        <title>Complete and WGS of Bordetella genogroups.</title>
        <authorList>
            <person name="Spilker T."/>
            <person name="Lipuma J."/>
        </authorList>
    </citation>
    <scope>NUCLEOTIDE SEQUENCE [LARGE SCALE GENOMIC DNA]</scope>
    <source>
        <strain evidence="2">AU6712</strain>
    </source>
</reference>
<accession>A0A261VLB3</accession>
<dbReference type="AlphaFoldDB" id="A0A261VLB3"/>
<comment type="caution">
    <text evidence="1">The sequence shown here is derived from an EMBL/GenBank/DDBJ whole genome shotgun (WGS) entry which is preliminary data.</text>
</comment>
<keyword evidence="2" id="KW-1185">Reference proteome</keyword>
<evidence type="ECO:0000313" key="2">
    <source>
        <dbReference type="Proteomes" id="UP000216429"/>
    </source>
</evidence>
<name>A0A261VLB3_9BORD</name>
<dbReference type="EMBL" id="NEVU01000002">
    <property type="protein sequence ID" value="OZI74541.1"/>
    <property type="molecule type" value="Genomic_DNA"/>
</dbReference>
<proteinExistence type="predicted"/>
<protein>
    <submittedName>
        <fullName evidence="1">Uncharacterized protein</fullName>
    </submittedName>
</protein>
<dbReference type="Proteomes" id="UP000216429">
    <property type="component" value="Unassembled WGS sequence"/>
</dbReference>
<evidence type="ECO:0000313" key="1">
    <source>
        <dbReference type="EMBL" id="OZI74541.1"/>
    </source>
</evidence>
<sequence length="81" mass="9180">MTIRLNGDGCRYCQPQTYIDHLEMAAAENLMEVERLEMALGSEIVKVATLRHAIHMHQQSDFNADHPALAKAMRATDNKEQ</sequence>
<gene>
    <name evidence="1" type="ORF">CAL22_08765</name>
</gene>